<dbReference type="SUPFAM" id="SSF52540">
    <property type="entry name" value="P-loop containing nucleoside triphosphate hydrolases"/>
    <property type="match status" value="1"/>
</dbReference>
<dbReference type="GO" id="GO:0005524">
    <property type="term" value="F:ATP binding"/>
    <property type="evidence" value="ECO:0007669"/>
    <property type="project" value="UniProtKB-UniRule"/>
</dbReference>
<protein>
    <recommendedName>
        <fullName evidence="9">Kinesin motor domain-containing protein</fullName>
    </recommendedName>
</protein>
<dbReference type="STRING" id="1157962.A0A250X855"/>
<evidence type="ECO:0000256" key="1">
    <source>
        <dbReference type="ARBA" id="ARBA00004496"/>
    </source>
</evidence>
<dbReference type="AlphaFoldDB" id="A0A250X855"/>
<evidence type="ECO:0000256" key="3">
    <source>
        <dbReference type="ARBA" id="ARBA00022741"/>
    </source>
</evidence>
<keyword evidence="2" id="KW-0963">Cytoplasm</keyword>
<evidence type="ECO:0000313" key="11">
    <source>
        <dbReference type="Proteomes" id="UP000232323"/>
    </source>
</evidence>
<evidence type="ECO:0000256" key="7">
    <source>
        <dbReference type="PROSITE-ProRule" id="PRU00283"/>
    </source>
</evidence>
<feature type="coiled-coil region" evidence="8">
    <location>
        <begin position="605"/>
        <end position="639"/>
    </location>
</feature>
<evidence type="ECO:0000259" key="9">
    <source>
        <dbReference type="PROSITE" id="PS50067"/>
    </source>
</evidence>
<evidence type="ECO:0000256" key="4">
    <source>
        <dbReference type="ARBA" id="ARBA00022840"/>
    </source>
</evidence>
<name>A0A250X855_9CHLO</name>
<comment type="caution">
    <text evidence="10">The sequence shown here is derived from an EMBL/GenBank/DDBJ whole genome shotgun (WGS) entry which is preliminary data.</text>
</comment>
<dbReference type="PANTHER" id="PTHR47969">
    <property type="entry name" value="CHROMOSOME-ASSOCIATED KINESIN KIF4A-RELATED"/>
    <property type="match status" value="1"/>
</dbReference>
<reference evidence="10 11" key="1">
    <citation type="submission" date="2017-08" db="EMBL/GenBank/DDBJ databases">
        <title>Acidophilic green algal genome provides insights into adaptation to an acidic environment.</title>
        <authorList>
            <person name="Hirooka S."/>
            <person name="Hirose Y."/>
            <person name="Kanesaki Y."/>
            <person name="Higuchi S."/>
            <person name="Fujiwara T."/>
            <person name="Onuma R."/>
            <person name="Era A."/>
            <person name="Ohbayashi R."/>
            <person name="Uzuka A."/>
            <person name="Nozaki H."/>
            <person name="Yoshikawa H."/>
            <person name="Miyagishima S.Y."/>
        </authorList>
    </citation>
    <scope>NUCLEOTIDE SEQUENCE [LARGE SCALE GENOMIC DNA]</scope>
    <source>
        <strain evidence="10 11">NIES-2499</strain>
    </source>
</reference>
<dbReference type="GO" id="GO:0051231">
    <property type="term" value="P:spindle elongation"/>
    <property type="evidence" value="ECO:0007669"/>
    <property type="project" value="TreeGrafter"/>
</dbReference>
<dbReference type="PRINTS" id="PR00380">
    <property type="entry name" value="KINESINHEAVY"/>
</dbReference>
<dbReference type="GO" id="GO:0005737">
    <property type="term" value="C:cytoplasm"/>
    <property type="evidence" value="ECO:0007669"/>
    <property type="project" value="UniProtKB-SubCell"/>
</dbReference>
<evidence type="ECO:0000256" key="5">
    <source>
        <dbReference type="ARBA" id="ARBA00023054"/>
    </source>
</evidence>
<keyword evidence="6 7" id="KW-0505">Motor protein</keyword>
<dbReference type="GO" id="GO:0003777">
    <property type="term" value="F:microtubule motor activity"/>
    <property type="evidence" value="ECO:0007669"/>
    <property type="project" value="InterPro"/>
</dbReference>
<dbReference type="GO" id="GO:0005875">
    <property type="term" value="C:microtubule associated complex"/>
    <property type="evidence" value="ECO:0007669"/>
    <property type="project" value="TreeGrafter"/>
</dbReference>
<feature type="binding site" evidence="7">
    <location>
        <begin position="154"/>
        <end position="161"/>
    </location>
    <ligand>
        <name>ATP</name>
        <dbReference type="ChEBI" id="CHEBI:30616"/>
    </ligand>
</feature>
<dbReference type="Proteomes" id="UP000232323">
    <property type="component" value="Unassembled WGS sequence"/>
</dbReference>
<dbReference type="GO" id="GO:0008017">
    <property type="term" value="F:microtubule binding"/>
    <property type="evidence" value="ECO:0007669"/>
    <property type="project" value="InterPro"/>
</dbReference>
<feature type="coiled-coil region" evidence="8">
    <location>
        <begin position="486"/>
        <end position="520"/>
    </location>
</feature>
<organism evidence="10 11">
    <name type="scientific">Chlamydomonas eustigma</name>
    <dbReference type="NCBI Taxonomy" id="1157962"/>
    <lineage>
        <taxon>Eukaryota</taxon>
        <taxon>Viridiplantae</taxon>
        <taxon>Chlorophyta</taxon>
        <taxon>core chlorophytes</taxon>
        <taxon>Chlorophyceae</taxon>
        <taxon>CS clade</taxon>
        <taxon>Chlamydomonadales</taxon>
        <taxon>Chlamydomonadaceae</taxon>
        <taxon>Chlamydomonas</taxon>
    </lineage>
</organism>
<comment type="subcellular location">
    <subcellularLocation>
        <location evidence="1">Cytoplasm</location>
    </subcellularLocation>
</comment>
<dbReference type="SMART" id="SM00129">
    <property type="entry name" value="KISc"/>
    <property type="match status" value="1"/>
</dbReference>
<keyword evidence="4 7" id="KW-0067">ATP-binding</keyword>
<dbReference type="PROSITE" id="PS50067">
    <property type="entry name" value="KINESIN_MOTOR_2"/>
    <property type="match status" value="1"/>
</dbReference>
<evidence type="ECO:0000256" key="6">
    <source>
        <dbReference type="ARBA" id="ARBA00023175"/>
    </source>
</evidence>
<dbReference type="InterPro" id="IPR036961">
    <property type="entry name" value="Kinesin_motor_dom_sf"/>
</dbReference>
<dbReference type="GO" id="GO:0007018">
    <property type="term" value="P:microtubule-based movement"/>
    <property type="evidence" value="ECO:0007669"/>
    <property type="project" value="InterPro"/>
</dbReference>
<dbReference type="SUPFAM" id="SSF58100">
    <property type="entry name" value="Bacterial hemolysins"/>
    <property type="match status" value="1"/>
</dbReference>
<sequence>MSVNIRLVTYALSNEAQPLRSLRLGVNRGTQEKKLCNKIKAAFCCKINEWLNKMSGISSIISTRPDWTRSIVGIPFDVVVRISGSTATKANIVTSRNKVSLVKGDSGAAKPEDEYDVNFVYGADASNMDIAKRHIEPLVRKALEGYNVCVFAFGATGSGKTLTIEGSRARDSKTSSEGDGLVHHGINVLYKLLNDKAVAVGERVAHQRRMPGAKAYDFFVESSFVEVYNESCHDLYQKGDAVQANLPIYEDENEGYQISSLTYRMAKTDQEMRASFNYGRLMRDMQKSDVGSTHERSAALFSIHLAQYSPAAAMGQEDSVLVNEIRVSKIMFVDMPGSERLAMDPELLRLREGQVLNKGLLSFASTLATLARDGSPQFVNYDDSILVKLLSEPLGGNCMSMMIGNLRQGSTPQLWQESSVTLQHLMQAKRARSYPIINHGRARGLIQMIRRRMLAILEDRETLREQLNEVPADGDPNAMAISIARVRDLEARVNAEREEKASINQEKQALQARLSKLRDAETGDLQERAELQDALIKSEEMRLALARTLVDAQMDANEKEGEWAAEKLELEKRIAELEAGNVETYVKADDHAGLLQQRDELNTHLLDTQDELSRRQAEIEELKNEVETQQESIRKLNQELNLIGGGSVGDGMMDYMGDDIEGDSIEAKRRRLFMQLKLKNREVLELQSAMKEQQKDMDKIRNKKAITKAGVDEIREAYRRKLETNMRDIADMSRAVAIMQDDPSTGLKVSPEDLFNTFQRLTDENMKITEDREKEMRQDLDELHGRHVEMKRKFRTLYLAYRQLRYLIEDKWPQNGIPPQPQVSTEDQVLGSTFEEISRSEEEADRRLILRLRERTSHLDSQLRALRLAGAAGEKGIHLRPTNLSQLTREQQGEAEKYVDVPEMVKFENEKLREELDRLKRVLGPGPQGANEKLLKENSLLISQIKALNSDKNRAQLALEIAQLKDENENLRKGGGNQSMKEAVKDFSNKTQAELERKLANAEARKVMAEEQLESMQKYLTQATVQYQREIVRLRSIIGQLDPRMLKTNPLQGT</sequence>
<evidence type="ECO:0000256" key="8">
    <source>
        <dbReference type="SAM" id="Coils"/>
    </source>
</evidence>
<keyword evidence="5 8" id="KW-0175">Coiled coil</keyword>
<keyword evidence="3 7" id="KW-0547">Nucleotide-binding</keyword>
<feature type="coiled-coil region" evidence="8">
    <location>
        <begin position="676"/>
        <end position="703"/>
    </location>
</feature>
<dbReference type="PANTHER" id="PTHR47969:SF15">
    <property type="entry name" value="CHROMOSOME-ASSOCIATED KINESIN KIF4A-RELATED"/>
    <property type="match status" value="1"/>
</dbReference>
<accession>A0A250X855</accession>
<feature type="domain" description="Kinesin motor" evidence="9">
    <location>
        <begin position="75"/>
        <end position="434"/>
    </location>
</feature>
<dbReference type="OrthoDB" id="2113965at2759"/>
<proteinExistence type="inferred from homology"/>
<evidence type="ECO:0000313" key="10">
    <source>
        <dbReference type="EMBL" id="GAX79109.1"/>
    </source>
</evidence>
<dbReference type="InterPro" id="IPR001752">
    <property type="entry name" value="Kinesin_motor_dom"/>
</dbReference>
<comment type="similarity">
    <text evidence="7">Belongs to the TRAFAC class myosin-kinesin ATPase superfamily. Kinesin family.</text>
</comment>
<dbReference type="Pfam" id="PF00225">
    <property type="entry name" value="Kinesin"/>
    <property type="match status" value="1"/>
</dbReference>
<dbReference type="InterPro" id="IPR027640">
    <property type="entry name" value="Kinesin-like_fam"/>
</dbReference>
<gene>
    <name evidence="10" type="ORF">CEUSTIGMA_g6549.t1</name>
</gene>
<feature type="coiled-coil region" evidence="8">
    <location>
        <begin position="931"/>
        <end position="1019"/>
    </location>
</feature>
<keyword evidence="11" id="KW-1185">Reference proteome</keyword>
<dbReference type="EMBL" id="BEGY01000039">
    <property type="protein sequence ID" value="GAX79109.1"/>
    <property type="molecule type" value="Genomic_DNA"/>
</dbReference>
<dbReference type="GO" id="GO:0007052">
    <property type="term" value="P:mitotic spindle organization"/>
    <property type="evidence" value="ECO:0007669"/>
    <property type="project" value="TreeGrafter"/>
</dbReference>
<feature type="coiled-coil region" evidence="8">
    <location>
        <begin position="758"/>
        <end position="786"/>
    </location>
</feature>
<dbReference type="InterPro" id="IPR027417">
    <property type="entry name" value="P-loop_NTPase"/>
</dbReference>
<evidence type="ECO:0000256" key="2">
    <source>
        <dbReference type="ARBA" id="ARBA00022490"/>
    </source>
</evidence>
<dbReference type="Gene3D" id="3.40.850.10">
    <property type="entry name" value="Kinesin motor domain"/>
    <property type="match status" value="1"/>
</dbReference>